<comment type="caution">
    <text evidence="1">The sequence shown here is derived from an EMBL/GenBank/DDBJ whole genome shotgun (WGS) entry which is preliminary data.</text>
</comment>
<name>A0A0F9VBQ6_9ZZZZ</name>
<organism evidence="1">
    <name type="scientific">marine sediment metagenome</name>
    <dbReference type="NCBI Taxonomy" id="412755"/>
    <lineage>
        <taxon>unclassified sequences</taxon>
        <taxon>metagenomes</taxon>
        <taxon>ecological metagenomes</taxon>
    </lineage>
</organism>
<proteinExistence type="predicted"/>
<dbReference type="EMBL" id="LAZR01000393">
    <property type="protein sequence ID" value="KKN70981.1"/>
    <property type="molecule type" value="Genomic_DNA"/>
</dbReference>
<accession>A0A0F9VBQ6</accession>
<protein>
    <submittedName>
        <fullName evidence="1">Uncharacterized protein</fullName>
    </submittedName>
</protein>
<sequence length="402" mass="42811">MANTNTVLIPKILARALSVLRQRVIMPRLVNGDYSADAVKKGTQIEIPIPVAVADQDVAPSNVLLAPTDVTPTSVILPVDQHRHSAPIGLTDKEKTEIEFKDNFLPSQMEESIKGLANRLNQFIWGKFTTTTSGIYGFISNPSAGTGVIVDPFATGTTDTSGVSAATGAKKVLNEQLCPRTDRRGVLSFNAEAAMLDLAEISDAEKIGSSDVKITGEVGRKFGIDWFADDDIPTHTVGTSYEASVGDVTCRESDAVGVTAISILDAGAGTLVAGDIFTIAGDTQTYCVTGSGAPYTLHASNDTQVSIVPALKVAVSGEEVVTVKNSHTVNLVFHRDAIALVMRVMEMDIEGRQVFSATDPVSGITLRLIVTPQHYQTTWSFDILYGCTLVRPEFAVRIAGAI</sequence>
<reference evidence="1" key="1">
    <citation type="journal article" date="2015" name="Nature">
        <title>Complex archaea that bridge the gap between prokaryotes and eukaryotes.</title>
        <authorList>
            <person name="Spang A."/>
            <person name="Saw J.H."/>
            <person name="Jorgensen S.L."/>
            <person name="Zaremba-Niedzwiedzka K."/>
            <person name="Martijn J."/>
            <person name="Lind A.E."/>
            <person name="van Eijk R."/>
            <person name="Schleper C."/>
            <person name="Guy L."/>
            <person name="Ettema T.J."/>
        </authorList>
    </citation>
    <scope>NUCLEOTIDE SEQUENCE</scope>
</reference>
<dbReference type="AlphaFoldDB" id="A0A0F9VBQ6"/>
<evidence type="ECO:0000313" key="1">
    <source>
        <dbReference type="EMBL" id="KKN70981.1"/>
    </source>
</evidence>
<gene>
    <name evidence="1" type="ORF">LCGC14_0425830</name>
</gene>